<dbReference type="GO" id="GO:0016787">
    <property type="term" value="F:hydrolase activity"/>
    <property type="evidence" value="ECO:0007669"/>
    <property type="project" value="UniProtKB-UniRule"/>
</dbReference>
<protein>
    <recommendedName>
        <fullName evidence="3">PNPLA domain-containing protein</fullName>
    </recommendedName>
</protein>
<name>A0AAV5N2D0_9GAMM</name>
<dbReference type="CDD" id="cd07207">
    <property type="entry name" value="Pat_ExoU_VipD_like"/>
    <property type="match status" value="1"/>
</dbReference>
<evidence type="ECO:0000259" key="3">
    <source>
        <dbReference type="PROSITE" id="PS51635"/>
    </source>
</evidence>
<dbReference type="InterPro" id="IPR016035">
    <property type="entry name" value="Acyl_Trfase/lysoPLipase"/>
</dbReference>
<dbReference type="EMBL" id="BRLH01000002">
    <property type="protein sequence ID" value="GKX55279.1"/>
    <property type="molecule type" value="Genomic_DNA"/>
</dbReference>
<keyword evidence="2" id="KW-0442">Lipid degradation</keyword>
<dbReference type="PROSITE" id="PS51635">
    <property type="entry name" value="PNPLA"/>
    <property type="match status" value="1"/>
</dbReference>
<dbReference type="AlphaFoldDB" id="A0AAV5N2D0"/>
<feature type="active site" description="Nucleophile" evidence="2">
    <location>
        <position position="43"/>
    </location>
</feature>
<dbReference type="PANTHER" id="PTHR46394">
    <property type="entry name" value="ANNEXIN"/>
    <property type="match status" value="1"/>
</dbReference>
<accession>A0AAV5N2D0</accession>
<dbReference type="Proteomes" id="UP001058124">
    <property type="component" value="Unassembled WGS sequence"/>
</dbReference>
<feature type="domain" description="PNPLA" evidence="3">
    <location>
        <begin position="8"/>
        <end position="207"/>
    </location>
</feature>
<evidence type="ECO:0000256" key="2">
    <source>
        <dbReference type="PROSITE-ProRule" id="PRU01161"/>
    </source>
</evidence>
<evidence type="ECO:0000313" key="5">
    <source>
        <dbReference type="Proteomes" id="UP001058124"/>
    </source>
</evidence>
<keyword evidence="2" id="KW-0378">Hydrolase</keyword>
<dbReference type="RefSeq" id="WP_027274201.1">
    <property type="nucleotide sequence ID" value="NZ_BRLH01000002.1"/>
</dbReference>
<sequence length="320" mass="36053">MKYPFENLVFEGGGVKGIAYVGALEVLEEEGILDNVKNVAGSSVGAIAAVLVGLGYKNARLKTILTEMDFMDFFDLGSLTEQPNLFQRLFSQYGLAKGDAFCRWLEDRFWEIGFKKDLTFGILDDIITHGHYDHLDRHCRRIYLTGTNLNTGVSEIYSHETTPDMRIIDAVRISMSYPLAFVAKPNGDGDLCVDGGVLCNYPVRVFDYDLTLEPYERYIETSTNKATLGIRLSPGDIYYEPEIKKQPINNLFDYAAAIVNSYLSFQDNVHLEGDDWARTAHVDSLGIETLQFDITTEQKEALIASGRKGVQTYLDWFRNA</sequence>
<reference evidence="4" key="1">
    <citation type="submission" date="2022-06" db="EMBL/GenBank/DDBJ databases">
        <title>Draft genome sequences of Leminorella grimontii str. JCM5902.</title>
        <authorList>
            <person name="Wakabayashi Y."/>
            <person name="Kojima K."/>
        </authorList>
    </citation>
    <scope>NUCLEOTIDE SEQUENCE</scope>
    <source>
        <strain evidence="4">JCM 5902</strain>
    </source>
</reference>
<proteinExistence type="predicted"/>
<feature type="active site" description="Proton acceptor" evidence="2">
    <location>
        <position position="194"/>
    </location>
</feature>
<dbReference type="PANTHER" id="PTHR46394:SF1">
    <property type="entry name" value="PNPLA DOMAIN-CONTAINING PROTEIN"/>
    <property type="match status" value="1"/>
</dbReference>
<organism evidence="4 5">
    <name type="scientific">Leminorella grimontii</name>
    <dbReference type="NCBI Taxonomy" id="82981"/>
    <lineage>
        <taxon>Bacteria</taxon>
        <taxon>Pseudomonadati</taxon>
        <taxon>Pseudomonadota</taxon>
        <taxon>Gammaproteobacteria</taxon>
        <taxon>Enterobacterales</taxon>
        <taxon>Budviciaceae</taxon>
        <taxon>Leminorella</taxon>
    </lineage>
</organism>
<evidence type="ECO:0000313" key="4">
    <source>
        <dbReference type="EMBL" id="GKX55279.1"/>
    </source>
</evidence>
<feature type="short sequence motif" description="DGA/G" evidence="2">
    <location>
        <begin position="194"/>
        <end position="196"/>
    </location>
</feature>
<keyword evidence="1 2" id="KW-0443">Lipid metabolism</keyword>
<dbReference type="InterPro" id="IPR002641">
    <property type="entry name" value="PNPLA_dom"/>
</dbReference>
<comment type="caution">
    <text evidence="4">The sequence shown here is derived from an EMBL/GenBank/DDBJ whole genome shotgun (WGS) entry which is preliminary data.</text>
</comment>
<feature type="short sequence motif" description="GXSXG" evidence="2">
    <location>
        <begin position="41"/>
        <end position="45"/>
    </location>
</feature>
<feature type="short sequence motif" description="GXGXXG" evidence="2">
    <location>
        <begin position="12"/>
        <end position="17"/>
    </location>
</feature>
<dbReference type="InterPro" id="IPR052580">
    <property type="entry name" value="Lipid_Hydrolase"/>
</dbReference>
<dbReference type="GO" id="GO:0016042">
    <property type="term" value="P:lipid catabolic process"/>
    <property type="evidence" value="ECO:0007669"/>
    <property type="project" value="UniProtKB-UniRule"/>
</dbReference>
<dbReference type="Gene3D" id="3.40.1090.10">
    <property type="entry name" value="Cytosolic phospholipase A2 catalytic domain"/>
    <property type="match status" value="2"/>
</dbReference>
<keyword evidence="5" id="KW-1185">Reference proteome</keyword>
<dbReference type="Pfam" id="PF01734">
    <property type="entry name" value="Patatin"/>
    <property type="match status" value="1"/>
</dbReference>
<evidence type="ECO:0000256" key="1">
    <source>
        <dbReference type="ARBA" id="ARBA00023098"/>
    </source>
</evidence>
<gene>
    <name evidence="4" type="ORF">SOASR030_13910</name>
</gene>
<dbReference type="SUPFAM" id="SSF52151">
    <property type="entry name" value="FabD/lysophospholipase-like"/>
    <property type="match status" value="1"/>
</dbReference>